<dbReference type="AlphaFoldDB" id="A0A941IIV7"/>
<dbReference type="NCBIfam" id="NF006053">
    <property type="entry name" value="PRK08201.1"/>
    <property type="match status" value="1"/>
</dbReference>
<dbReference type="GO" id="GO:0006508">
    <property type="term" value="P:proteolysis"/>
    <property type="evidence" value="ECO:0007669"/>
    <property type="project" value="UniProtKB-KW"/>
</dbReference>
<dbReference type="EC" id="3.4.13.-" evidence="5"/>
<keyword evidence="3 5" id="KW-0378">Hydrolase</keyword>
<dbReference type="InterPro" id="IPR002933">
    <property type="entry name" value="Peptidase_M20"/>
</dbReference>
<dbReference type="Gene3D" id="3.30.70.360">
    <property type="match status" value="1"/>
</dbReference>
<dbReference type="Proteomes" id="UP000676325">
    <property type="component" value="Unassembled WGS sequence"/>
</dbReference>
<dbReference type="NCBIfam" id="NF005914">
    <property type="entry name" value="PRK07907.1"/>
    <property type="match status" value="1"/>
</dbReference>
<name>A0A941IIV7_9ACTN</name>
<organism evidence="5 6">
    <name type="scientific">Actinospica acidithermotolerans</name>
    <dbReference type="NCBI Taxonomy" id="2828514"/>
    <lineage>
        <taxon>Bacteria</taxon>
        <taxon>Bacillati</taxon>
        <taxon>Actinomycetota</taxon>
        <taxon>Actinomycetes</taxon>
        <taxon>Catenulisporales</taxon>
        <taxon>Actinospicaceae</taxon>
        <taxon>Actinospica</taxon>
    </lineage>
</organism>
<dbReference type="NCBIfam" id="NF006579">
    <property type="entry name" value="PRK09104.1"/>
    <property type="match status" value="1"/>
</dbReference>
<accession>A0A941IIV7</accession>
<evidence type="ECO:0000313" key="5">
    <source>
        <dbReference type="EMBL" id="MBR7830070.1"/>
    </source>
</evidence>
<gene>
    <name evidence="5" type="ORF">KDK95_27455</name>
</gene>
<dbReference type="GO" id="GO:0046872">
    <property type="term" value="F:metal ion binding"/>
    <property type="evidence" value="ECO:0007669"/>
    <property type="project" value="UniProtKB-KW"/>
</dbReference>
<dbReference type="EMBL" id="JAGSOH010000113">
    <property type="protein sequence ID" value="MBR7830070.1"/>
    <property type="molecule type" value="Genomic_DNA"/>
</dbReference>
<dbReference type="Pfam" id="PF07687">
    <property type="entry name" value="M20_dimer"/>
    <property type="match status" value="1"/>
</dbReference>
<reference evidence="5" key="1">
    <citation type="submission" date="2021-04" db="EMBL/GenBank/DDBJ databases">
        <title>Genome based classification of Actinospica acidithermotolerans sp. nov., an actinobacterium isolated from an Indonesian hot spring.</title>
        <authorList>
            <person name="Kusuma A.B."/>
            <person name="Putra K.E."/>
            <person name="Nafisah S."/>
            <person name="Loh J."/>
            <person name="Nouioui I."/>
            <person name="Goodfellow M."/>
        </authorList>
    </citation>
    <scope>NUCLEOTIDE SEQUENCE</scope>
    <source>
        <strain evidence="5">MGRD01-02</strain>
    </source>
</reference>
<sequence>MADIREYVEGNAAEFFTELKDWLRIPSISGDPDRVADVRASAEWLAAKLRSVGFPTVEVWETAGGSGLPAVFAEWPSGDASAPTVAVYGHHDVQPVTPLELWQTGPFEPTERDGRLYARGAADDKGQVFFHTLGLRAHLAATGRTAPAVNLKLIVEGEEESGSPNFAELLRAHADELACDVVVVSDTGMWAKDTPTSCTGMRGLIAAQVDFTGPSGDVHSGSFGGAIPNPITELVRVLAQLHDADRHVTVPGFYDGIVELSDTDRELIAKLPFDERTWLGNAKSSAAVGEAGYSTLERVWARPTAEINGIYGGHTGPGSKTIVPSEAHAKLSFRLVAGQEPSVVAKAFEAWLNERVPAGITAAVHFEGEGVRPCLTPLDHPALQSVSRALGKAFAADPAEPREILYTREGGSGPEADLQDVLGAPVVFLGISLPDDGWHAPNEKVDMDLLLKGAEAAAYLWEDLAASGLGK</sequence>
<proteinExistence type="predicted"/>
<dbReference type="InterPro" id="IPR051458">
    <property type="entry name" value="Cyt/Met_Dipeptidase"/>
</dbReference>
<dbReference type="SUPFAM" id="SSF53187">
    <property type="entry name" value="Zn-dependent exopeptidases"/>
    <property type="match status" value="1"/>
</dbReference>
<dbReference type="InterPro" id="IPR011650">
    <property type="entry name" value="Peptidase_M20_dimer"/>
</dbReference>
<feature type="domain" description="Peptidase M20 dimerisation" evidence="4">
    <location>
        <begin position="200"/>
        <end position="357"/>
    </location>
</feature>
<keyword evidence="5" id="KW-0224">Dipeptidase</keyword>
<keyword evidence="1" id="KW-0645">Protease</keyword>
<evidence type="ECO:0000256" key="2">
    <source>
        <dbReference type="ARBA" id="ARBA00022723"/>
    </source>
</evidence>
<dbReference type="Gene3D" id="3.40.630.10">
    <property type="entry name" value="Zn peptidases"/>
    <property type="match status" value="1"/>
</dbReference>
<evidence type="ECO:0000256" key="1">
    <source>
        <dbReference type="ARBA" id="ARBA00022670"/>
    </source>
</evidence>
<keyword evidence="2" id="KW-0479">Metal-binding</keyword>
<dbReference type="GO" id="GO:0016805">
    <property type="term" value="F:dipeptidase activity"/>
    <property type="evidence" value="ECO:0007669"/>
    <property type="project" value="UniProtKB-KW"/>
</dbReference>
<dbReference type="Pfam" id="PF01546">
    <property type="entry name" value="Peptidase_M20"/>
    <property type="match status" value="1"/>
</dbReference>
<dbReference type="PANTHER" id="PTHR43270">
    <property type="entry name" value="BETA-ALA-HIS DIPEPTIDASE"/>
    <property type="match status" value="1"/>
</dbReference>
<evidence type="ECO:0000313" key="6">
    <source>
        <dbReference type="Proteomes" id="UP000676325"/>
    </source>
</evidence>
<protein>
    <submittedName>
        <fullName evidence="5">Dipeptidase</fullName>
        <ecNumber evidence="5">3.4.13.-</ecNumber>
    </submittedName>
</protein>
<keyword evidence="6" id="KW-1185">Reference proteome</keyword>
<dbReference type="RefSeq" id="WP_212521201.1">
    <property type="nucleotide sequence ID" value="NZ_JAGSOH010000113.1"/>
</dbReference>
<evidence type="ECO:0000256" key="3">
    <source>
        <dbReference type="ARBA" id="ARBA00022801"/>
    </source>
</evidence>
<dbReference type="PANTHER" id="PTHR43270:SF12">
    <property type="entry name" value="SUCCINYL-DIAMINOPIMELATE DESUCCINYLASE"/>
    <property type="match status" value="1"/>
</dbReference>
<evidence type="ECO:0000259" key="4">
    <source>
        <dbReference type="Pfam" id="PF07687"/>
    </source>
</evidence>
<comment type="caution">
    <text evidence="5">The sequence shown here is derived from an EMBL/GenBank/DDBJ whole genome shotgun (WGS) entry which is preliminary data.</text>
</comment>